<comment type="catalytic activity">
    <reaction evidence="5">
        <text>alpha-D-glucose = beta-D-glucose</text>
        <dbReference type="Rhea" id="RHEA:10264"/>
        <dbReference type="ChEBI" id="CHEBI:15903"/>
        <dbReference type="ChEBI" id="CHEBI:17925"/>
        <dbReference type="EC" id="5.1.3.3"/>
    </reaction>
</comment>
<feature type="binding site" evidence="8">
    <location>
        <begin position="173"/>
        <end position="175"/>
    </location>
    <ligand>
        <name>beta-D-galactose</name>
        <dbReference type="ChEBI" id="CHEBI:27667"/>
    </ligand>
</feature>
<keyword evidence="4 5" id="KW-0119">Carbohydrate metabolism</keyword>
<gene>
    <name evidence="9" type="ORF">GGR34_000178</name>
</gene>
<dbReference type="GO" id="GO:0033499">
    <property type="term" value="P:galactose catabolic process via UDP-galactose, Leloir pathway"/>
    <property type="evidence" value="ECO:0007669"/>
    <property type="project" value="TreeGrafter"/>
</dbReference>
<comment type="pathway">
    <text evidence="1 5">Carbohydrate metabolism; hexose metabolism.</text>
</comment>
<dbReference type="GO" id="GO:0006006">
    <property type="term" value="P:glucose metabolic process"/>
    <property type="evidence" value="ECO:0007669"/>
    <property type="project" value="TreeGrafter"/>
</dbReference>
<feature type="active site" description="Proton donor" evidence="6">
    <location>
        <position position="173"/>
    </location>
</feature>
<dbReference type="Proteomes" id="UP000519439">
    <property type="component" value="Unassembled WGS sequence"/>
</dbReference>
<dbReference type="Pfam" id="PF01263">
    <property type="entry name" value="Aldose_epim"/>
    <property type="match status" value="1"/>
</dbReference>
<evidence type="ECO:0000313" key="9">
    <source>
        <dbReference type="EMBL" id="MBB4038549.1"/>
    </source>
</evidence>
<dbReference type="PANTHER" id="PTHR10091:SF49">
    <property type="entry name" value="ALDOSE 1-EPIMERASE"/>
    <property type="match status" value="1"/>
</dbReference>
<dbReference type="SUPFAM" id="SSF74650">
    <property type="entry name" value="Galactose mutarotase-like"/>
    <property type="match status" value="1"/>
</dbReference>
<evidence type="ECO:0000256" key="2">
    <source>
        <dbReference type="ARBA" id="ARBA00006206"/>
    </source>
</evidence>
<proteinExistence type="inferred from homology"/>
<evidence type="ECO:0000256" key="7">
    <source>
        <dbReference type="PIRSR" id="PIRSR005096-2"/>
    </source>
</evidence>
<evidence type="ECO:0000256" key="3">
    <source>
        <dbReference type="ARBA" id="ARBA00023235"/>
    </source>
</evidence>
<keyword evidence="3 5" id="KW-0413">Isomerase</keyword>
<dbReference type="AlphaFoldDB" id="A0A7W6ICW5"/>
<dbReference type="InterPro" id="IPR015443">
    <property type="entry name" value="Aldose_1-epimerase"/>
</dbReference>
<comment type="similarity">
    <text evidence="2 5">Belongs to the aldose epimerase family.</text>
</comment>
<evidence type="ECO:0000256" key="8">
    <source>
        <dbReference type="PIRSR" id="PIRSR005096-3"/>
    </source>
</evidence>
<protein>
    <recommendedName>
        <fullName evidence="5">Aldose 1-epimerase</fullName>
        <ecNumber evidence="5">5.1.3.3</ecNumber>
    </recommendedName>
</protein>
<dbReference type="NCBIfam" id="NF008277">
    <property type="entry name" value="PRK11055.1"/>
    <property type="match status" value="1"/>
</dbReference>
<accession>A0A7W6ICW5</accession>
<feature type="active site" description="Proton acceptor" evidence="6">
    <location>
        <position position="303"/>
    </location>
</feature>
<dbReference type="InterPro" id="IPR014718">
    <property type="entry name" value="GH-type_carb-bd"/>
</dbReference>
<dbReference type="CDD" id="cd09019">
    <property type="entry name" value="galactose_mutarotase_like"/>
    <property type="match status" value="1"/>
</dbReference>
<feature type="binding site" evidence="8">
    <location>
        <begin position="76"/>
        <end position="77"/>
    </location>
    <ligand>
        <name>beta-D-galactose</name>
        <dbReference type="ChEBI" id="CHEBI:27667"/>
    </ligand>
</feature>
<dbReference type="RefSeq" id="WP_027314652.1">
    <property type="nucleotide sequence ID" value="NZ_JACIDC010000001.1"/>
</dbReference>
<comment type="caution">
    <text evidence="9">The sequence shown here is derived from an EMBL/GenBank/DDBJ whole genome shotgun (WGS) entry which is preliminary data.</text>
</comment>
<dbReference type="EC" id="5.1.3.3" evidence="5"/>
<feature type="binding site" evidence="7">
    <location>
        <position position="238"/>
    </location>
    <ligand>
        <name>beta-D-galactose</name>
        <dbReference type="ChEBI" id="CHEBI:27667"/>
    </ligand>
</feature>
<evidence type="ECO:0000313" key="10">
    <source>
        <dbReference type="Proteomes" id="UP000519439"/>
    </source>
</evidence>
<dbReference type="InterPro" id="IPR011013">
    <property type="entry name" value="Gal_mutarotase_sf_dom"/>
</dbReference>
<dbReference type="InterPro" id="IPR008183">
    <property type="entry name" value="Aldose_1/G6P_1-epimerase"/>
</dbReference>
<evidence type="ECO:0000256" key="5">
    <source>
        <dbReference type="PIRNR" id="PIRNR005096"/>
    </source>
</evidence>
<dbReference type="PANTHER" id="PTHR10091">
    <property type="entry name" value="ALDOSE-1-EPIMERASE"/>
    <property type="match status" value="1"/>
</dbReference>
<keyword evidence="10" id="KW-1185">Reference proteome</keyword>
<evidence type="ECO:0000256" key="4">
    <source>
        <dbReference type="ARBA" id="ARBA00023277"/>
    </source>
</evidence>
<organism evidence="9 10">
    <name type="scientific">Microvirga flocculans</name>
    <dbReference type="NCBI Taxonomy" id="217168"/>
    <lineage>
        <taxon>Bacteria</taxon>
        <taxon>Pseudomonadati</taxon>
        <taxon>Pseudomonadota</taxon>
        <taxon>Alphaproteobacteria</taxon>
        <taxon>Hyphomicrobiales</taxon>
        <taxon>Methylobacteriaceae</taxon>
        <taxon>Microvirga</taxon>
    </lineage>
</organism>
<dbReference type="Gene3D" id="2.70.98.10">
    <property type="match status" value="1"/>
</dbReference>
<evidence type="ECO:0000256" key="1">
    <source>
        <dbReference type="ARBA" id="ARBA00005028"/>
    </source>
</evidence>
<dbReference type="EMBL" id="JACIDC010000001">
    <property type="protein sequence ID" value="MBB4038549.1"/>
    <property type="molecule type" value="Genomic_DNA"/>
</dbReference>
<dbReference type="UniPathway" id="UPA00242"/>
<reference evidence="9 10" key="1">
    <citation type="submission" date="2020-08" db="EMBL/GenBank/DDBJ databases">
        <title>Genomic Encyclopedia of Type Strains, Phase IV (KMG-IV): sequencing the most valuable type-strain genomes for metagenomic binning, comparative biology and taxonomic classification.</title>
        <authorList>
            <person name="Goeker M."/>
        </authorList>
    </citation>
    <scope>NUCLEOTIDE SEQUENCE [LARGE SCALE GENOMIC DNA]</scope>
    <source>
        <strain evidence="9 10">DSM 15743</strain>
    </source>
</reference>
<dbReference type="GO" id="GO:0004034">
    <property type="term" value="F:aldose 1-epimerase activity"/>
    <property type="evidence" value="ECO:0007669"/>
    <property type="project" value="UniProtKB-EC"/>
</dbReference>
<dbReference type="PIRSF" id="PIRSF005096">
    <property type="entry name" value="GALM"/>
    <property type="match status" value="1"/>
</dbReference>
<name>A0A7W6ICW5_9HYPH</name>
<dbReference type="InterPro" id="IPR047215">
    <property type="entry name" value="Galactose_mutarotase-like"/>
</dbReference>
<sequence length="337" mass="36645">MTVARFGSLNGQDVLQVSLNGPDGMAMQVLTWGAAMRDLVVPAAAGPQRVVLGLNSIEDYMAHSPYFGAVVGRYANRIGGARFILGGETFHLHPNEGRNQLHGGPMGFGTRLWSLVDHTTSSVTLSLVSEDGDMGYPGRLAATCTYTLLPGCRLRIALEATCDRMTPVNLTTHGYFNLDGSADILAHHLMIAADYITPTRSDLIPTGEIKRVANTGYDFTSLRPIGAAELMHERIHYDINYVLRGPYEELRHAATLSSLGSGVSMELWTTEPGLQFYDGHLINMPVPGLGGVRYGRHAGLCLEPQRFPDSPNNAHFPSSILPPGQVSRQITELRFSQ</sequence>
<dbReference type="GO" id="GO:0030246">
    <property type="term" value="F:carbohydrate binding"/>
    <property type="evidence" value="ECO:0007669"/>
    <property type="project" value="InterPro"/>
</dbReference>
<evidence type="ECO:0000256" key="6">
    <source>
        <dbReference type="PIRSR" id="PIRSR005096-1"/>
    </source>
</evidence>